<sequence length="142" mass="16028">MVEFFGRQEFKRWQVGFKLRSQLVIRQHRRRHDERIVIDDYLDTLGSSLDAHRESEAVPLPHDFAFDSLKWHWTCSYSPKRAPSTFQMRPDDDSVTGAGIGRRGETCLGLCGAPMAAITQQYIAASAKPRISAAGVGDQHDP</sequence>
<dbReference type="EMBL" id="CP019948">
    <property type="protein sequence ID" value="ARN81818.1"/>
    <property type="molecule type" value="Genomic_DNA"/>
</dbReference>
<proteinExistence type="predicted"/>
<gene>
    <name evidence="1" type="ORF">B1812_12835</name>
</gene>
<protein>
    <submittedName>
        <fullName evidence="1">Uncharacterized protein</fullName>
    </submittedName>
</protein>
<keyword evidence="2" id="KW-1185">Reference proteome</keyword>
<dbReference type="KEGG" id="mbry:B1812_12835"/>
<name>A0A1W6MW36_9HYPH</name>
<dbReference type="STRING" id="655015.B1812_12835"/>
<reference evidence="1 2" key="1">
    <citation type="submission" date="2017-02" db="EMBL/GenBank/DDBJ databases">
        <authorList>
            <person name="Peterson S.W."/>
        </authorList>
    </citation>
    <scope>NUCLEOTIDE SEQUENCE [LARGE SCALE GENOMIC DNA]</scope>
    <source>
        <strain evidence="1 2">S285</strain>
    </source>
</reference>
<organism evidence="1 2">
    <name type="scientific">Methylocystis bryophila</name>
    <dbReference type="NCBI Taxonomy" id="655015"/>
    <lineage>
        <taxon>Bacteria</taxon>
        <taxon>Pseudomonadati</taxon>
        <taxon>Pseudomonadota</taxon>
        <taxon>Alphaproteobacteria</taxon>
        <taxon>Hyphomicrobiales</taxon>
        <taxon>Methylocystaceae</taxon>
        <taxon>Methylocystis</taxon>
    </lineage>
</organism>
<dbReference type="Proteomes" id="UP000193978">
    <property type="component" value="Chromosome"/>
</dbReference>
<dbReference type="AlphaFoldDB" id="A0A1W6MW36"/>
<evidence type="ECO:0000313" key="2">
    <source>
        <dbReference type="Proteomes" id="UP000193978"/>
    </source>
</evidence>
<evidence type="ECO:0000313" key="1">
    <source>
        <dbReference type="EMBL" id="ARN81818.1"/>
    </source>
</evidence>
<accession>A0A1W6MW36</accession>